<protein>
    <submittedName>
        <fullName evidence="1">Uncharacterized protein</fullName>
    </submittedName>
</protein>
<keyword evidence="1" id="KW-0614">Plasmid</keyword>
<dbReference type="EMBL" id="CP100358">
    <property type="protein sequence ID" value="UTF56011.1"/>
    <property type="molecule type" value="Genomic_DNA"/>
</dbReference>
<sequence length="148" mass="16281">MAKYRDSVLTKGSYRASPSSAALPAVQFPRGVTVIEGANELEFHWPDEESGGLHLEDVTQIASDRRPLTGVMLRREDQSGVSGTGVVADFAQFPSGRVVIEWRNDENENLQFTDTGIDIRPRMEVAVAIHGHGGRTEFIYDNGKVADH</sequence>
<evidence type="ECO:0000313" key="2">
    <source>
        <dbReference type="Proteomes" id="UP001056855"/>
    </source>
</evidence>
<keyword evidence="2" id="KW-1185">Reference proteome</keyword>
<accession>A0A9E7NEI0</accession>
<geneLocation type="plasmid" evidence="1 2">
    <name>unnamed3</name>
</geneLocation>
<evidence type="ECO:0000313" key="1">
    <source>
        <dbReference type="EMBL" id="UTF56011.1"/>
    </source>
</evidence>
<dbReference type="GeneID" id="73292521"/>
<dbReference type="AlphaFoldDB" id="A0A9E7NEI0"/>
<dbReference type="KEGG" id="sawl:NGM29_20705"/>
<gene>
    <name evidence="1" type="ORF">NGM29_20705</name>
</gene>
<proteinExistence type="predicted"/>
<dbReference type="RefSeq" id="WP_254161603.1">
    <property type="nucleotide sequence ID" value="NZ_CP100358.1"/>
</dbReference>
<name>A0A9E7NEI0_9EURY</name>
<organism evidence="1 2">
    <name type="scientific">Natronosalvus rutilus</name>
    <dbReference type="NCBI Taxonomy" id="2953753"/>
    <lineage>
        <taxon>Archaea</taxon>
        <taxon>Methanobacteriati</taxon>
        <taxon>Methanobacteriota</taxon>
        <taxon>Stenosarchaea group</taxon>
        <taxon>Halobacteria</taxon>
        <taxon>Halobacteriales</taxon>
        <taxon>Natrialbaceae</taxon>
        <taxon>Natronosalvus</taxon>
    </lineage>
</organism>
<reference evidence="1" key="1">
    <citation type="submission" date="2022-06" db="EMBL/GenBank/DDBJ databases">
        <title>Diverse halophilic archaea isolated from saline environments.</title>
        <authorList>
            <person name="Cui H.-L."/>
        </authorList>
    </citation>
    <scope>NUCLEOTIDE SEQUENCE</scope>
    <source>
        <strain evidence="1">WLHS1</strain>
        <plasmid evidence="1">unnamed3</plasmid>
    </source>
</reference>
<dbReference type="Proteomes" id="UP001056855">
    <property type="component" value="Plasmid unnamed3"/>
</dbReference>